<evidence type="ECO:0000313" key="3">
    <source>
        <dbReference type="Proteomes" id="UP001174909"/>
    </source>
</evidence>
<protein>
    <submittedName>
        <fullName evidence="2">Uncharacterized protein</fullName>
    </submittedName>
</protein>
<sequence>MSSGTVKPRRVRSAKARLTPTQPPSGLLTKEALERQASAKANRDKHNGSEKVFPRPGSRSSKERFSTMYSKDFDGTYAPAAELRPTSPTRRHNPHPGKQFMVWRLPDREIGVPQEPEGLELPPEYITRNSDFDAIEDLHGGLGALKLPPPQPTSHEYGAYLRQQRQQREALQKQLLQPGVRSHAMGPEECKRPATAEPTASLERRVPWCPSSAPQTLAGRTLAPPTCEGPSATGLPQGGSIWRCPWRCISLQCAPRMARLLWNVSRQ</sequence>
<organism evidence="2 3">
    <name type="scientific">Geodia barretti</name>
    <name type="common">Barrett's horny sponge</name>
    <dbReference type="NCBI Taxonomy" id="519541"/>
    <lineage>
        <taxon>Eukaryota</taxon>
        <taxon>Metazoa</taxon>
        <taxon>Porifera</taxon>
        <taxon>Demospongiae</taxon>
        <taxon>Heteroscleromorpha</taxon>
        <taxon>Tetractinellida</taxon>
        <taxon>Astrophorina</taxon>
        <taxon>Geodiidae</taxon>
        <taxon>Geodia</taxon>
    </lineage>
</organism>
<dbReference type="EMBL" id="CASHTH010004520">
    <property type="protein sequence ID" value="CAI8058457.1"/>
    <property type="molecule type" value="Genomic_DNA"/>
</dbReference>
<feature type="region of interest" description="Disordered" evidence="1">
    <location>
        <begin position="180"/>
        <end position="202"/>
    </location>
</feature>
<reference evidence="2" key="1">
    <citation type="submission" date="2023-03" db="EMBL/GenBank/DDBJ databases">
        <authorList>
            <person name="Steffen K."/>
            <person name="Cardenas P."/>
        </authorList>
    </citation>
    <scope>NUCLEOTIDE SEQUENCE</scope>
</reference>
<dbReference type="AlphaFoldDB" id="A0AA35U2S7"/>
<feature type="compositionally biased region" description="Basic and acidic residues" evidence="1">
    <location>
        <begin position="41"/>
        <end position="53"/>
    </location>
</feature>
<evidence type="ECO:0000313" key="2">
    <source>
        <dbReference type="EMBL" id="CAI8058457.1"/>
    </source>
</evidence>
<dbReference type="Proteomes" id="UP001174909">
    <property type="component" value="Unassembled WGS sequence"/>
</dbReference>
<accession>A0AA35U2S7</accession>
<keyword evidence="3" id="KW-1185">Reference proteome</keyword>
<evidence type="ECO:0000256" key="1">
    <source>
        <dbReference type="SAM" id="MobiDB-lite"/>
    </source>
</evidence>
<feature type="region of interest" description="Disordered" evidence="1">
    <location>
        <begin position="1"/>
        <end position="99"/>
    </location>
</feature>
<proteinExistence type="predicted"/>
<comment type="caution">
    <text evidence="2">The sequence shown here is derived from an EMBL/GenBank/DDBJ whole genome shotgun (WGS) entry which is preliminary data.</text>
</comment>
<name>A0AA35U2S7_GEOBA</name>
<gene>
    <name evidence="2" type="ORF">GBAR_LOCUS31792</name>
</gene>